<protein>
    <submittedName>
        <fullName evidence="1">Uncharacterized protein</fullName>
    </submittedName>
</protein>
<dbReference type="EMBL" id="JBHSMP010000037">
    <property type="protein sequence ID" value="MFC5431470.1"/>
    <property type="molecule type" value="Genomic_DNA"/>
</dbReference>
<gene>
    <name evidence="1" type="ORF">ACFPTO_22080</name>
</gene>
<evidence type="ECO:0000313" key="2">
    <source>
        <dbReference type="Proteomes" id="UP001596103"/>
    </source>
</evidence>
<dbReference type="RefSeq" id="WP_377714729.1">
    <property type="nucleotide sequence ID" value="NZ_JBHSMP010000037.1"/>
</dbReference>
<sequence length="106" mass="12241">MHIEPLGLYLANEGKNRVALYQELQLPMPTDVWSKEYIAPQRMKLIQHDDGWAAQLDQREIRAIQYCADIIVPMLKAYGVATHQPQQSKAPETNMFLRMLSAFAKR</sequence>
<comment type="caution">
    <text evidence="1">The sequence shown here is derived from an EMBL/GenBank/DDBJ whole genome shotgun (WGS) entry which is preliminary data.</text>
</comment>
<reference evidence="2" key="1">
    <citation type="journal article" date="2019" name="Int. J. Syst. Evol. Microbiol.">
        <title>The Global Catalogue of Microorganisms (GCM) 10K type strain sequencing project: providing services to taxonomists for standard genome sequencing and annotation.</title>
        <authorList>
            <consortium name="The Broad Institute Genomics Platform"/>
            <consortium name="The Broad Institute Genome Sequencing Center for Infectious Disease"/>
            <person name="Wu L."/>
            <person name="Ma J."/>
        </authorList>
    </citation>
    <scope>NUCLEOTIDE SEQUENCE [LARGE SCALE GENOMIC DNA]</scope>
    <source>
        <strain evidence="2">CCUG 56042</strain>
    </source>
</reference>
<name>A0ABW0JEX2_9BURK</name>
<keyword evidence="2" id="KW-1185">Reference proteome</keyword>
<accession>A0ABW0JEX2</accession>
<dbReference type="Proteomes" id="UP001596103">
    <property type="component" value="Unassembled WGS sequence"/>
</dbReference>
<proteinExistence type="predicted"/>
<evidence type="ECO:0000313" key="1">
    <source>
        <dbReference type="EMBL" id="MFC5431470.1"/>
    </source>
</evidence>
<organism evidence="1 2">
    <name type="scientific">Paraburkholderia denitrificans</name>
    <dbReference type="NCBI Taxonomy" id="694025"/>
    <lineage>
        <taxon>Bacteria</taxon>
        <taxon>Pseudomonadati</taxon>
        <taxon>Pseudomonadota</taxon>
        <taxon>Betaproteobacteria</taxon>
        <taxon>Burkholderiales</taxon>
        <taxon>Burkholderiaceae</taxon>
        <taxon>Paraburkholderia</taxon>
    </lineage>
</organism>